<evidence type="ECO:0000313" key="2">
    <source>
        <dbReference type="Proteomes" id="UP000321118"/>
    </source>
</evidence>
<comment type="caution">
    <text evidence="1">The sequence shown here is derived from an EMBL/GenBank/DDBJ whole genome shotgun (WGS) entry which is preliminary data.</text>
</comment>
<keyword evidence="2" id="KW-1185">Reference proteome</keyword>
<accession>A0A510V767</accession>
<dbReference type="EMBL" id="BJUB01000010">
    <property type="protein sequence ID" value="GEK22714.1"/>
    <property type="molecule type" value="Genomic_DNA"/>
</dbReference>
<gene>
    <name evidence="1" type="ORF">CXY01_32340</name>
</gene>
<name>A0A510V767_9CELL</name>
<protein>
    <submittedName>
        <fullName evidence="1">Uncharacterized protein</fullName>
    </submittedName>
</protein>
<dbReference type="Proteomes" id="UP000321118">
    <property type="component" value="Unassembled WGS sequence"/>
</dbReference>
<proteinExistence type="predicted"/>
<sequence length="92" mass="10682">MDHGATWVFLWCDGRASRSTDEPLDEGALAYARSHVIEPAERVRLLAKAQKKHRSRTVVMAERWEDDLGRRLVVFYEGGPYLLEDRAEPDRR</sequence>
<reference evidence="1 2" key="1">
    <citation type="submission" date="2019-07" db="EMBL/GenBank/DDBJ databases">
        <title>Whole genome shotgun sequence of Cellulomonas xylanilytica NBRC 101102.</title>
        <authorList>
            <person name="Hosoyama A."/>
            <person name="Uohara A."/>
            <person name="Ohji S."/>
            <person name="Ichikawa N."/>
        </authorList>
    </citation>
    <scope>NUCLEOTIDE SEQUENCE [LARGE SCALE GENOMIC DNA]</scope>
    <source>
        <strain evidence="1 2">NBRC 101102</strain>
    </source>
</reference>
<evidence type="ECO:0000313" key="1">
    <source>
        <dbReference type="EMBL" id="GEK22714.1"/>
    </source>
</evidence>
<organism evidence="1 2">
    <name type="scientific">Cellulomonas xylanilytica</name>
    <dbReference type="NCBI Taxonomy" id="233583"/>
    <lineage>
        <taxon>Bacteria</taxon>
        <taxon>Bacillati</taxon>
        <taxon>Actinomycetota</taxon>
        <taxon>Actinomycetes</taxon>
        <taxon>Micrococcales</taxon>
        <taxon>Cellulomonadaceae</taxon>
        <taxon>Cellulomonas</taxon>
    </lineage>
</organism>
<dbReference type="AlphaFoldDB" id="A0A510V767"/>